<organism evidence="1 2">
    <name type="scientific">Glossina pallidipes</name>
    <name type="common">Tsetse fly</name>
    <dbReference type="NCBI Taxonomy" id="7398"/>
    <lineage>
        <taxon>Eukaryota</taxon>
        <taxon>Metazoa</taxon>
        <taxon>Ecdysozoa</taxon>
        <taxon>Arthropoda</taxon>
        <taxon>Hexapoda</taxon>
        <taxon>Insecta</taxon>
        <taxon>Pterygota</taxon>
        <taxon>Neoptera</taxon>
        <taxon>Endopterygota</taxon>
        <taxon>Diptera</taxon>
        <taxon>Brachycera</taxon>
        <taxon>Muscomorpha</taxon>
        <taxon>Hippoboscoidea</taxon>
        <taxon>Glossinidae</taxon>
        <taxon>Glossina</taxon>
    </lineage>
</organism>
<reference evidence="2" key="1">
    <citation type="submission" date="2014-03" db="EMBL/GenBank/DDBJ databases">
        <authorList>
            <person name="Aksoy S."/>
            <person name="Warren W."/>
            <person name="Wilson R.K."/>
        </authorList>
    </citation>
    <scope>NUCLEOTIDE SEQUENCE [LARGE SCALE GENOMIC DNA]</scope>
    <source>
        <strain evidence="2">IAEA</strain>
    </source>
</reference>
<proteinExistence type="predicted"/>
<name>A0A1B0AB52_GLOPL</name>
<evidence type="ECO:0000313" key="2">
    <source>
        <dbReference type="Proteomes" id="UP000092445"/>
    </source>
</evidence>
<keyword evidence="2" id="KW-1185">Reference proteome</keyword>
<protein>
    <submittedName>
        <fullName evidence="1">Uncharacterized protein</fullName>
    </submittedName>
</protein>
<accession>A0A1B0AB52</accession>
<dbReference type="Proteomes" id="UP000092445">
    <property type="component" value="Unassembled WGS sequence"/>
</dbReference>
<dbReference type="AlphaFoldDB" id="A0A1B0AB52"/>
<dbReference type="VEuPathDB" id="VectorBase:GPAI039911"/>
<sequence length="87" mass="9701">MDECCAQLALDEDMRLFIKCSSGGVDCTISSSGSSSSGSSSGFCLYRYMRIYEEEFNKHIYVCISIHSYIKPLTAYHAALTLRVDSH</sequence>
<reference evidence="1" key="2">
    <citation type="submission" date="2020-05" db="UniProtKB">
        <authorList>
            <consortium name="EnsemblMetazoa"/>
        </authorList>
    </citation>
    <scope>IDENTIFICATION</scope>
    <source>
        <strain evidence="1">IAEA</strain>
    </source>
</reference>
<evidence type="ECO:0000313" key="1">
    <source>
        <dbReference type="EnsemblMetazoa" id="GPAI039911-PA"/>
    </source>
</evidence>
<dbReference type="EnsemblMetazoa" id="GPAI039911-RA">
    <property type="protein sequence ID" value="GPAI039911-PA"/>
    <property type="gene ID" value="GPAI039911"/>
</dbReference>